<evidence type="ECO:0000313" key="2">
    <source>
        <dbReference type="EMBL" id="CAL4068427.1"/>
    </source>
</evidence>
<dbReference type="AlphaFoldDB" id="A0AAV2Q3R6"/>
<feature type="non-terminal residue" evidence="2">
    <location>
        <position position="296"/>
    </location>
</feature>
<dbReference type="EMBL" id="CAXKWB010003138">
    <property type="protein sequence ID" value="CAL4068427.1"/>
    <property type="molecule type" value="Genomic_DNA"/>
</dbReference>
<comment type="caution">
    <text evidence="2">The sequence shown here is derived from an EMBL/GenBank/DDBJ whole genome shotgun (WGS) entry which is preliminary data.</text>
</comment>
<feature type="transmembrane region" description="Helical" evidence="1">
    <location>
        <begin position="245"/>
        <end position="263"/>
    </location>
</feature>
<dbReference type="Proteomes" id="UP001497623">
    <property type="component" value="Unassembled WGS sequence"/>
</dbReference>
<keyword evidence="1" id="KW-0472">Membrane</keyword>
<proteinExistence type="predicted"/>
<protein>
    <submittedName>
        <fullName evidence="2">Uncharacterized protein</fullName>
    </submittedName>
</protein>
<name>A0AAV2Q3R6_MEGNR</name>
<organism evidence="2 3">
    <name type="scientific">Meganyctiphanes norvegica</name>
    <name type="common">Northern krill</name>
    <name type="synonym">Thysanopoda norvegica</name>
    <dbReference type="NCBI Taxonomy" id="48144"/>
    <lineage>
        <taxon>Eukaryota</taxon>
        <taxon>Metazoa</taxon>
        <taxon>Ecdysozoa</taxon>
        <taxon>Arthropoda</taxon>
        <taxon>Crustacea</taxon>
        <taxon>Multicrustacea</taxon>
        <taxon>Malacostraca</taxon>
        <taxon>Eumalacostraca</taxon>
        <taxon>Eucarida</taxon>
        <taxon>Euphausiacea</taxon>
        <taxon>Euphausiidae</taxon>
        <taxon>Meganyctiphanes</taxon>
    </lineage>
</organism>
<reference evidence="2 3" key="1">
    <citation type="submission" date="2024-05" db="EMBL/GenBank/DDBJ databases">
        <authorList>
            <person name="Wallberg A."/>
        </authorList>
    </citation>
    <scope>NUCLEOTIDE SEQUENCE [LARGE SCALE GENOMIC DNA]</scope>
</reference>
<keyword evidence="1" id="KW-0812">Transmembrane</keyword>
<evidence type="ECO:0000256" key="1">
    <source>
        <dbReference type="SAM" id="Phobius"/>
    </source>
</evidence>
<feature type="transmembrane region" description="Helical" evidence="1">
    <location>
        <begin position="275"/>
        <end position="295"/>
    </location>
</feature>
<keyword evidence="3" id="KW-1185">Reference proteome</keyword>
<gene>
    <name evidence="2" type="ORF">MNOR_LOCUS7229</name>
</gene>
<keyword evidence="1" id="KW-1133">Transmembrane helix</keyword>
<sequence>MENPTLINRNMPASDHEMQTMAARGFACKAMEQSRSQVVRDMETMRKNAKRISDHSGMNNLFNNLLEVAKRGTNNIKKHLSNERTQNMVLAVAQQMDTLLHQEVGRRFVDGSETVNSSSPQSIARIITTAIQTEKDIAVDMGKTLAEFVSVMLMGMVDASVATWELFKIWWNLQDQFDEAMGRGLTMYDSLVQNSPWTTLEITREYREELTKIIVEMQCDYASCYNGMGLKLFANSMLTTCVASAGTYIALTAAGVIVGCVATKFKDEAARHLMQLGRISGYVAVAAAVITLLIGG</sequence>
<evidence type="ECO:0000313" key="3">
    <source>
        <dbReference type="Proteomes" id="UP001497623"/>
    </source>
</evidence>
<accession>A0AAV2Q3R6</accession>